<keyword evidence="2" id="KW-1133">Transmembrane helix</keyword>
<proteinExistence type="predicted"/>
<dbReference type="InterPro" id="IPR009293">
    <property type="entry name" value="UPF0478"/>
</dbReference>
<feature type="transmembrane region" description="Helical" evidence="2">
    <location>
        <begin position="6"/>
        <end position="29"/>
    </location>
</feature>
<dbReference type="EMBL" id="JBHTKI010000007">
    <property type="protein sequence ID" value="MFD1030631.1"/>
    <property type="molecule type" value="Genomic_DNA"/>
</dbReference>
<dbReference type="PANTHER" id="PTHR40070">
    <property type="entry name" value="UPF0478 PROTEIN YTXG"/>
    <property type="match status" value="1"/>
</dbReference>
<evidence type="ECO:0000313" key="3">
    <source>
        <dbReference type="EMBL" id="MFD1030631.1"/>
    </source>
</evidence>
<protein>
    <submittedName>
        <fullName evidence="3">DUF948 domain-containing protein</fullName>
    </submittedName>
</protein>
<organism evidence="3 4">
    <name type="scientific">Metaplanococcus flavidus</name>
    <dbReference type="NCBI Taxonomy" id="569883"/>
    <lineage>
        <taxon>Bacteria</taxon>
        <taxon>Bacillati</taxon>
        <taxon>Bacillota</taxon>
        <taxon>Bacilli</taxon>
        <taxon>Bacillales</taxon>
        <taxon>Caryophanaceae</taxon>
        <taxon>Metaplanococcus</taxon>
    </lineage>
</organism>
<keyword evidence="4" id="KW-1185">Reference proteome</keyword>
<dbReference type="Gene3D" id="1.10.287.950">
    <property type="entry name" value="Methyl-accepting chemotaxis protein"/>
    <property type="match status" value="1"/>
</dbReference>
<evidence type="ECO:0000256" key="1">
    <source>
        <dbReference type="SAM" id="Coils"/>
    </source>
</evidence>
<comment type="caution">
    <text evidence="3">The sequence shown here is derived from an EMBL/GenBank/DDBJ whole genome shotgun (WGS) entry which is preliminary data.</text>
</comment>
<dbReference type="Proteomes" id="UP001597109">
    <property type="component" value="Unassembled WGS sequence"/>
</dbReference>
<dbReference type="PANTHER" id="PTHR40070:SF1">
    <property type="entry name" value="UPF0478 PROTEIN YTXG"/>
    <property type="match status" value="1"/>
</dbReference>
<keyword evidence="1" id="KW-0175">Coiled coil</keyword>
<gene>
    <name evidence="3" type="ORF">ACFQ1X_04240</name>
</gene>
<feature type="coiled-coil region" evidence="1">
    <location>
        <begin position="36"/>
        <end position="70"/>
    </location>
</feature>
<name>A0ABW3LB56_9BACL</name>
<evidence type="ECO:0000256" key="2">
    <source>
        <dbReference type="SAM" id="Phobius"/>
    </source>
</evidence>
<reference evidence="4" key="1">
    <citation type="journal article" date="2019" name="Int. J. Syst. Evol. Microbiol.">
        <title>The Global Catalogue of Microorganisms (GCM) 10K type strain sequencing project: providing services to taxonomists for standard genome sequencing and annotation.</title>
        <authorList>
            <consortium name="The Broad Institute Genomics Platform"/>
            <consortium name="The Broad Institute Genome Sequencing Center for Infectious Disease"/>
            <person name="Wu L."/>
            <person name="Ma J."/>
        </authorList>
    </citation>
    <scope>NUCLEOTIDE SEQUENCE [LARGE SCALE GENOMIC DNA]</scope>
    <source>
        <strain evidence="4">CCUG 56756</strain>
    </source>
</reference>
<dbReference type="Pfam" id="PF06103">
    <property type="entry name" value="DUF948"/>
    <property type="match status" value="1"/>
</dbReference>
<evidence type="ECO:0000313" key="4">
    <source>
        <dbReference type="Proteomes" id="UP001597109"/>
    </source>
</evidence>
<keyword evidence="2" id="KW-0812">Transmembrane</keyword>
<accession>A0ABW3LB56</accession>
<keyword evidence="2" id="KW-0472">Membrane</keyword>
<dbReference type="RefSeq" id="WP_144840263.1">
    <property type="nucleotide sequence ID" value="NZ_JBHTKI010000007.1"/>
</dbReference>
<sequence>MDLTMWLWIALAILVVGLIIAGIGVGMFVKGMKEPMKKIKGSANNLKERVDKLNLEASSLTHTTTELQEEIAVKSEKVSVLTDAIKGTKNSLIDLNASVRSVTDKIVYRAEHDRENVRQVKKITSTTEDILHLPENLQTLNPDASNENYDTLYFGKVR</sequence>